<keyword evidence="3" id="KW-1185">Reference proteome</keyword>
<evidence type="ECO:0000256" key="1">
    <source>
        <dbReference type="SAM" id="SignalP"/>
    </source>
</evidence>
<comment type="caution">
    <text evidence="2">The sequence shown here is derived from an EMBL/GenBank/DDBJ whole genome shotgun (WGS) entry which is preliminary data.</text>
</comment>
<keyword evidence="1" id="KW-0732">Signal</keyword>
<dbReference type="EMBL" id="ABVQ01000034">
    <property type="protein sequence ID" value="EEC58447.1"/>
    <property type="molecule type" value="Genomic_DNA"/>
</dbReference>
<feature type="signal peptide" evidence="1">
    <location>
        <begin position="1"/>
        <end position="21"/>
    </location>
</feature>
<accession>B7APH3</accession>
<dbReference type="AlphaFoldDB" id="B7APH3"/>
<name>B7APH3_9FIRM</name>
<reference evidence="2 3" key="1">
    <citation type="submission" date="2008-11" db="EMBL/GenBank/DDBJ databases">
        <title>Draft genome sequence of Bacteroides pectinophilus (ATCC 43243).</title>
        <authorList>
            <person name="Sudarsanam P."/>
            <person name="Ley R."/>
            <person name="Guruge J."/>
            <person name="Turnbaugh P.J."/>
            <person name="Mahowald M."/>
            <person name="Liep D."/>
            <person name="Gordon J."/>
        </authorList>
    </citation>
    <scope>NUCLEOTIDE SEQUENCE [LARGE SCALE GENOMIC DNA]</scope>
    <source>
        <strain evidence="2 3">ATCC 43243</strain>
    </source>
</reference>
<reference evidence="2 3" key="2">
    <citation type="submission" date="2008-11" db="EMBL/GenBank/DDBJ databases">
        <authorList>
            <person name="Fulton L."/>
            <person name="Clifton S."/>
            <person name="Fulton B."/>
            <person name="Xu J."/>
            <person name="Minx P."/>
            <person name="Pepin K.H."/>
            <person name="Johnson M."/>
            <person name="Bhonagiri V."/>
            <person name="Nash W.E."/>
            <person name="Mardis E.R."/>
            <person name="Wilson R.K."/>
        </authorList>
    </citation>
    <scope>NUCLEOTIDE SEQUENCE [LARGE SCALE GENOMIC DNA]</scope>
    <source>
        <strain evidence="2 3">ATCC 43243</strain>
    </source>
</reference>
<organism evidence="2 3">
    <name type="scientific">[Bacteroides] pectinophilus ATCC 43243</name>
    <dbReference type="NCBI Taxonomy" id="483218"/>
    <lineage>
        <taxon>Bacteria</taxon>
        <taxon>Bacillati</taxon>
        <taxon>Bacillota</taxon>
        <taxon>Clostridia</taxon>
        <taxon>Eubacteriales</taxon>
    </lineage>
</organism>
<evidence type="ECO:0000313" key="2">
    <source>
        <dbReference type="EMBL" id="EEC58447.1"/>
    </source>
</evidence>
<dbReference type="STRING" id="483218.BACPEC_00579"/>
<dbReference type="HOGENOM" id="CLU_2505878_0_0_9"/>
<dbReference type="Proteomes" id="UP000003136">
    <property type="component" value="Unassembled WGS sequence"/>
</dbReference>
<evidence type="ECO:0000313" key="3">
    <source>
        <dbReference type="Proteomes" id="UP000003136"/>
    </source>
</evidence>
<protein>
    <submittedName>
        <fullName evidence="2">Uncharacterized protein</fullName>
    </submittedName>
</protein>
<feature type="chain" id="PRO_5002853949" evidence="1">
    <location>
        <begin position="22"/>
        <end position="85"/>
    </location>
</feature>
<sequence length="85" mass="9373">MKRRFSAVFLAVIMCFGIAGCSFGPWHGTGSDSSNQEGSAEQTVRTYAEKDLEAFNEFTLDVFCDAVSQDTLTLHCMVKILRITA</sequence>
<dbReference type="PROSITE" id="PS51257">
    <property type="entry name" value="PROKAR_LIPOPROTEIN"/>
    <property type="match status" value="1"/>
</dbReference>
<gene>
    <name evidence="2" type="ORF">BACPEC_00579</name>
</gene>
<proteinExistence type="predicted"/>